<dbReference type="Pfam" id="PF00753">
    <property type="entry name" value="Lactamase_B"/>
    <property type="match status" value="1"/>
</dbReference>
<evidence type="ECO:0000313" key="3">
    <source>
        <dbReference type="EMBL" id="QEX23853.1"/>
    </source>
</evidence>
<dbReference type="RefSeq" id="WP_151119184.1">
    <property type="nucleotide sequence ID" value="NZ_CP042582.1"/>
</dbReference>
<dbReference type="Proteomes" id="UP000325797">
    <property type="component" value="Chromosome"/>
</dbReference>
<evidence type="ECO:0000259" key="2">
    <source>
        <dbReference type="SMART" id="SM00849"/>
    </source>
</evidence>
<evidence type="ECO:0000256" key="1">
    <source>
        <dbReference type="ARBA" id="ARBA00005250"/>
    </source>
</evidence>
<reference evidence="3 4" key="1">
    <citation type="submission" date="2019-08" db="EMBL/GenBank/DDBJ databases">
        <title>Hyperibacter terrae gen. nov., sp. nov. and Hyperibacter viscosus sp. nov., two new members in the family Rhodospirillaceae isolated from the rhizosphere of Hypericum perforatum.</title>
        <authorList>
            <person name="Noviana Z."/>
        </authorList>
    </citation>
    <scope>NUCLEOTIDE SEQUENCE [LARGE SCALE GENOMIC DNA]</scope>
    <source>
        <strain evidence="3 4">R5959</strain>
    </source>
</reference>
<feature type="domain" description="Metallo-beta-lactamase" evidence="2">
    <location>
        <begin position="32"/>
        <end position="235"/>
    </location>
</feature>
<dbReference type="InterPro" id="IPR001279">
    <property type="entry name" value="Metallo-B-lactamas"/>
</dbReference>
<dbReference type="Gene3D" id="3.60.15.10">
    <property type="entry name" value="Ribonuclease Z/Hydroxyacylglutathione hydrolase-like"/>
    <property type="match status" value="1"/>
</dbReference>
<evidence type="ECO:0000313" key="4">
    <source>
        <dbReference type="Proteomes" id="UP000325797"/>
    </source>
</evidence>
<dbReference type="SMART" id="SM00849">
    <property type="entry name" value="Lactamase_B"/>
    <property type="match status" value="1"/>
</dbReference>
<dbReference type="SUPFAM" id="SSF56281">
    <property type="entry name" value="Metallo-hydrolase/oxidoreductase"/>
    <property type="match status" value="1"/>
</dbReference>
<keyword evidence="4" id="KW-1185">Reference proteome</keyword>
<dbReference type="InterPro" id="IPR050855">
    <property type="entry name" value="NDM-1-like"/>
</dbReference>
<organism evidence="3 4">
    <name type="scientific">Hypericibacter adhaerens</name>
    <dbReference type="NCBI Taxonomy" id="2602016"/>
    <lineage>
        <taxon>Bacteria</taxon>
        <taxon>Pseudomonadati</taxon>
        <taxon>Pseudomonadota</taxon>
        <taxon>Alphaproteobacteria</taxon>
        <taxon>Rhodospirillales</taxon>
        <taxon>Dongiaceae</taxon>
        <taxon>Hypericibacter</taxon>
    </lineage>
</organism>
<proteinExistence type="inferred from homology"/>
<dbReference type="OrthoDB" id="9802991at2"/>
<comment type="similarity">
    <text evidence="1">Belongs to the metallo-beta-lactamase superfamily. Class-B beta-lactamase family.</text>
</comment>
<accession>A0A5J6N4Z2</accession>
<dbReference type="PANTHER" id="PTHR42951">
    <property type="entry name" value="METALLO-BETA-LACTAMASE DOMAIN-CONTAINING"/>
    <property type="match status" value="1"/>
</dbReference>
<dbReference type="KEGG" id="hadh:FRZ61_37920"/>
<dbReference type="GO" id="GO:0016787">
    <property type="term" value="F:hydrolase activity"/>
    <property type="evidence" value="ECO:0007669"/>
    <property type="project" value="UniProtKB-KW"/>
</dbReference>
<keyword evidence="3" id="KW-0378">Hydrolase</keyword>
<dbReference type="EMBL" id="CP042582">
    <property type="protein sequence ID" value="QEX23853.1"/>
    <property type="molecule type" value="Genomic_DNA"/>
</dbReference>
<dbReference type="CDD" id="cd07712">
    <property type="entry name" value="MBLAC2-like_MBL-fold"/>
    <property type="match status" value="1"/>
</dbReference>
<dbReference type="GO" id="GO:0017001">
    <property type="term" value="P:antibiotic catabolic process"/>
    <property type="evidence" value="ECO:0007669"/>
    <property type="project" value="UniProtKB-ARBA"/>
</dbReference>
<name>A0A5J6N4Z2_9PROT</name>
<dbReference type="PANTHER" id="PTHR42951:SF4">
    <property type="entry name" value="ACYL-COENZYME A THIOESTERASE MBLAC2"/>
    <property type="match status" value="1"/>
</dbReference>
<protein>
    <submittedName>
        <fullName evidence="3">MBL fold metallo-hydrolase</fullName>
    </submittedName>
</protein>
<sequence>MGLAIADRWFETKRIDDAITLLWEPHVIRLMRCNIWHVRGRDRDLIIDTGMGIVSLREAMAPLIDKAATAVATHTHADHIGSHHEFDECAAHRLEAPWLERPSPETHLVTMDDSGNPGAGMSIAGYEIGDSLITALPHAGYSLKSYHIRPARVTLRLEEGSIIDLGDRRFEVLHLPGHSPGSIGLFEAATGTFFSGDAIYDGQLIDELPHSDVADYIRTMERLRALPVTVVHGGHCPSFGRERLIALCDVYLTAKRVR</sequence>
<dbReference type="InterPro" id="IPR036866">
    <property type="entry name" value="RibonucZ/Hydroxyglut_hydro"/>
</dbReference>
<gene>
    <name evidence="3" type="ORF">FRZ61_37920</name>
</gene>
<dbReference type="AlphaFoldDB" id="A0A5J6N4Z2"/>